<evidence type="ECO:0000313" key="8">
    <source>
        <dbReference type="EMBL" id="OUS41942.1"/>
    </source>
</evidence>
<dbReference type="InterPro" id="IPR039361">
    <property type="entry name" value="Cyclin"/>
</dbReference>
<evidence type="ECO:0000256" key="4">
    <source>
        <dbReference type="ARBA" id="ARBA00023306"/>
    </source>
</evidence>
<dbReference type="InterPro" id="IPR013763">
    <property type="entry name" value="Cyclin-like_dom"/>
</dbReference>
<feature type="domain" description="Cyclin-like" evidence="6">
    <location>
        <begin position="133"/>
        <end position="214"/>
    </location>
</feature>
<evidence type="ECO:0000256" key="2">
    <source>
        <dbReference type="ARBA" id="ARBA00022618"/>
    </source>
</evidence>
<evidence type="ECO:0000256" key="1">
    <source>
        <dbReference type="ARBA" id="ARBA00006955"/>
    </source>
</evidence>
<protein>
    <submittedName>
        <fullName evidence="8">Cyclin-like protein</fullName>
    </submittedName>
</protein>
<comment type="similarity">
    <text evidence="1">Belongs to the cyclin family. Cyclin AB subfamily.</text>
</comment>
<accession>A0A1Y5I438</accession>
<dbReference type="PIRSF" id="PIRSF001771">
    <property type="entry name" value="Cyclin_A_B_D_E"/>
    <property type="match status" value="1"/>
</dbReference>
<dbReference type="SMART" id="SM00385">
    <property type="entry name" value="CYCLIN"/>
    <property type="match status" value="2"/>
</dbReference>
<dbReference type="InterPro" id="IPR004367">
    <property type="entry name" value="Cyclin_C-dom"/>
</dbReference>
<dbReference type="AlphaFoldDB" id="A0A1Y5I438"/>
<dbReference type="SUPFAM" id="SSF47954">
    <property type="entry name" value="Cyclin-like"/>
    <property type="match status" value="2"/>
</dbReference>
<dbReference type="Pfam" id="PF00134">
    <property type="entry name" value="Cyclin_N"/>
    <property type="match status" value="1"/>
</dbReference>
<name>A0A1Y5I438_OSTTA</name>
<dbReference type="CDD" id="cd20537">
    <property type="entry name" value="CYCLIN_CCNO-like_rpt2"/>
    <property type="match status" value="1"/>
</dbReference>
<dbReference type="InterPro" id="IPR046965">
    <property type="entry name" value="Cyclin_A/B-like"/>
</dbReference>
<dbReference type="InterPro" id="IPR048258">
    <property type="entry name" value="Cyclins_cyclin-box"/>
</dbReference>
<dbReference type="PANTHER" id="PTHR10177">
    <property type="entry name" value="CYCLINS"/>
    <property type="match status" value="1"/>
</dbReference>
<dbReference type="Proteomes" id="UP000195557">
    <property type="component" value="Unassembled WGS sequence"/>
</dbReference>
<dbReference type="Gene3D" id="1.10.472.10">
    <property type="entry name" value="Cyclin-like"/>
    <property type="match status" value="2"/>
</dbReference>
<proteinExistence type="inferred from homology"/>
<sequence length="256" mass="29305">MKVLEGDWDYFYPTVGPHLYSLQPDVTAKMRTTLVDWLVEVSEEFRLVPETLFLSVSYVDRYLRSEKVPRKSLQLLGVACIFLAAKFEEIYSPQICDLCDITDNTYVHDQVVGMERKVLQALNFRLCQPTVNFFLTHYVAENGLDEDAVFVSRYLCELTLLHHSFHKFRASQIAASAVVISRAMLTHGVWTAELQRMTGYDLSCLTECINTFKEVVASLDVSASAVTEKYSQGRFNEVAKKLHNSRWNWPALNALD</sequence>
<dbReference type="EMBL" id="KZ155839">
    <property type="protein sequence ID" value="OUS41942.1"/>
    <property type="molecule type" value="Genomic_DNA"/>
</dbReference>
<evidence type="ECO:0000256" key="3">
    <source>
        <dbReference type="ARBA" id="ARBA00023127"/>
    </source>
</evidence>
<organism evidence="8">
    <name type="scientific">Ostreococcus tauri</name>
    <name type="common">Marine green alga</name>
    <dbReference type="NCBI Taxonomy" id="70448"/>
    <lineage>
        <taxon>Eukaryota</taxon>
        <taxon>Viridiplantae</taxon>
        <taxon>Chlorophyta</taxon>
        <taxon>Mamiellophyceae</taxon>
        <taxon>Mamiellales</taxon>
        <taxon>Bathycoccaceae</taxon>
        <taxon>Ostreococcus</taxon>
    </lineage>
</organism>
<keyword evidence="2" id="KW-0132">Cell division</keyword>
<dbReference type="FunFam" id="1.10.472.10:FF:000001">
    <property type="entry name" value="G2/mitotic-specific cyclin"/>
    <property type="match status" value="1"/>
</dbReference>
<dbReference type="InterPro" id="IPR006671">
    <property type="entry name" value="Cyclin_N"/>
</dbReference>
<dbReference type="GO" id="GO:0044772">
    <property type="term" value="P:mitotic cell cycle phase transition"/>
    <property type="evidence" value="ECO:0007669"/>
    <property type="project" value="InterPro"/>
</dbReference>
<dbReference type="InterPro" id="IPR036915">
    <property type="entry name" value="Cyclin-like_sf"/>
</dbReference>
<keyword evidence="4" id="KW-0131">Cell cycle</keyword>
<evidence type="ECO:0000259" key="7">
    <source>
        <dbReference type="SMART" id="SM01332"/>
    </source>
</evidence>
<evidence type="ECO:0000259" key="6">
    <source>
        <dbReference type="SMART" id="SM00385"/>
    </source>
</evidence>
<reference evidence="8" key="1">
    <citation type="submission" date="2017-04" db="EMBL/GenBank/DDBJ databases">
        <title>Population genomics of picophytoplankton unveils novel chromosome hypervariability.</title>
        <authorList>
            <consortium name="DOE Joint Genome Institute"/>
            <person name="Blanc-Mathieu R."/>
            <person name="Krasovec M."/>
            <person name="Hebrard M."/>
            <person name="Yau S."/>
            <person name="Desgranges E."/>
            <person name="Martin J."/>
            <person name="Schackwitz W."/>
            <person name="Kuo A."/>
            <person name="Salin G."/>
            <person name="Donnadieu C."/>
            <person name="Desdevises Y."/>
            <person name="Sanchez-Ferandin S."/>
            <person name="Moreau H."/>
            <person name="Rivals E."/>
            <person name="Grigoriev I.V."/>
            <person name="Grimsley N."/>
            <person name="Eyre-Walker A."/>
            <person name="Piganeau G."/>
        </authorList>
    </citation>
    <scope>NUCLEOTIDE SEQUENCE [LARGE SCALE GENOMIC DNA]</scope>
    <source>
        <strain evidence="8">RCC 1115</strain>
    </source>
</reference>
<dbReference type="GO" id="GO:0051301">
    <property type="term" value="P:cell division"/>
    <property type="evidence" value="ECO:0007669"/>
    <property type="project" value="UniProtKB-KW"/>
</dbReference>
<dbReference type="Pfam" id="PF02984">
    <property type="entry name" value="Cyclin_C"/>
    <property type="match status" value="1"/>
</dbReference>
<dbReference type="PROSITE" id="PS00292">
    <property type="entry name" value="CYCLINS"/>
    <property type="match status" value="1"/>
</dbReference>
<dbReference type="GO" id="GO:0016538">
    <property type="term" value="F:cyclin-dependent protein serine/threonine kinase regulator activity"/>
    <property type="evidence" value="ECO:0007669"/>
    <property type="project" value="InterPro"/>
</dbReference>
<feature type="domain" description="Cyclin-like" evidence="6">
    <location>
        <begin position="36"/>
        <end position="120"/>
    </location>
</feature>
<dbReference type="SMART" id="SM01332">
    <property type="entry name" value="Cyclin_C"/>
    <property type="match status" value="1"/>
</dbReference>
<gene>
    <name evidence="8" type="ORF">BE221DRAFT_63481</name>
</gene>
<keyword evidence="3 5" id="KW-0195">Cyclin</keyword>
<feature type="domain" description="Cyclin C-terminal" evidence="7">
    <location>
        <begin position="129"/>
        <end position="244"/>
    </location>
</feature>
<evidence type="ECO:0000256" key="5">
    <source>
        <dbReference type="RuleBase" id="RU000383"/>
    </source>
</evidence>